<comment type="caution">
    <text evidence="6">The sequence shown here is derived from an EMBL/GenBank/DDBJ whole genome shotgun (WGS) entry which is preliminary data.</text>
</comment>
<evidence type="ECO:0000256" key="3">
    <source>
        <dbReference type="ARBA" id="ARBA00023125"/>
    </source>
</evidence>
<dbReference type="Pfam" id="PF00532">
    <property type="entry name" value="Peripla_BP_1"/>
    <property type="match status" value="1"/>
</dbReference>
<dbReference type="Pfam" id="PF00356">
    <property type="entry name" value="LacI"/>
    <property type="match status" value="1"/>
</dbReference>
<keyword evidence="7" id="KW-1185">Reference proteome</keyword>
<evidence type="ECO:0000313" key="6">
    <source>
        <dbReference type="EMBL" id="KAA8999384.1"/>
    </source>
</evidence>
<keyword evidence="2" id="KW-0805">Transcription regulation</keyword>
<keyword evidence="4" id="KW-0804">Transcription</keyword>
<dbReference type="InterPro" id="IPR001761">
    <property type="entry name" value="Peripla_BP/Lac1_sug-bd_dom"/>
</dbReference>
<gene>
    <name evidence="6" type="ORF">FJU30_13690</name>
</gene>
<evidence type="ECO:0000256" key="4">
    <source>
        <dbReference type="ARBA" id="ARBA00023163"/>
    </source>
</evidence>
<dbReference type="Proteomes" id="UP000335415">
    <property type="component" value="Unassembled WGS sequence"/>
</dbReference>
<dbReference type="AlphaFoldDB" id="A0A5J5FZM7"/>
<dbReference type="PANTHER" id="PTHR30146">
    <property type="entry name" value="LACI-RELATED TRANSCRIPTIONAL REPRESSOR"/>
    <property type="match status" value="1"/>
</dbReference>
<dbReference type="InterPro" id="IPR028082">
    <property type="entry name" value="Peripla_BP_I"/>
</dbReference>
<dbReference type="PANTHER" id="PTHR30146:SF148">
    <property type="entry name" value="HTH-TYPE TRANSCRIPTIONAL REPRESSOR PURR-RELATED"/>
    <property type="match status" value="1"/>
</dbReference>
<dbReference type="CDD" id="cd01392">
    <property type="entry name" value="HTH_LacI"/>
    <property type="match status" value="1"/>
</dbReference>
<accession>A0A5J5FZM7</accession>
<evidence type="ECO:0000313" key="7">
    <source>
        <dbReference type="Proteomes" id="UP000335415"/>
    </source>
</evidence>
<evidence type="ECO:0000256" key="1">
    <source>
        <dbReference type="ARBA" id="ARBA00022491"/>
    </source>
</evidence>
<dbReference type="InterPro" id="IPR000843">
    <property type="entry name" value="HTH_LacI"/>
</dbReference>
<evidence type="ECO:0000259" key="5">
    <source>
        <dbReference type="PROSITE" id="PS50932"/>
    </source>
</evidence>
<keyword evidence="3" id="KW-0238">DNA-binding</keyword>
<sequence length="355" mass="37935">MAARPGSAFNPIPAGGYRRRRPNVSLKAIAAELGISVTTVSRALGGYDDVAEHTREQILACALQRGYRPNAQARKLKTGRSNTVGLVLPFHKHVLHDANFINTLSGLSQALAGQDRDLLLITDEFHHGGSALRNLLHSQKVDALIVAHCQPDNQDMAILLAGQLPVLFFGLQVDDAAWFNIDIAPALRDAVERLTAGGYRRIAFIGGDGAIPYHQQRLDGFLAAMRRHQLEPAGIQLCSIGRGAGFLAVQRLLAQAQTPDAIIVGSNVLGEGVATLLQREERLFNGRTALIVVDELKEGCLINGKVTAIVQPAPDKAAGHIAGMIARLVDGAAPASVQTCWPARLGDGDTAHPRI</sequence>
<evidence type="ECO:0000256" key="2">
    <source>
        <dbReference type="ARBA" id="ARBA00023015"/>
    </source>
</evidence>
<name>A0A5J5FZM7_9GAMM</name>
<reference evidence="6 7" key="1">
    <citation type="submission" date="2019-09" db="EMBL/GenBank/DDBJ databases">
        <authorList>
            <person name="Li Y."/>
        </authorList>
    </citation>
    <scope>NUCLEOTIDE SEQUENCE [LARGE SCALE GENOMIC DNA]</scope>
    <source>
        <strain evidence="6 7">L3-3HA</strain>
    </source>
</reference>
<dbReference type="Gene3D" id="1.10.260.40">
    <property type="entry name" value="lambda repressor-like DNA-binding domains"/>
    <property type="match status" value="1"/>
</dbReference>
<feature type="domain" description="HTH lacI-type" evidence="5">
    <location>
        <begin position="24"/>
        <end position="78"/>
    </location>
</feature>
<organism evidence="6 7">
    <name type="scientific">Affinibrenneria salicis</name>
    <dbReference type="NCBI Taxonomy" id="2590031"/>
    <lineage>
        <taxon>Bacteria</taxon>
        <taxon>Pseudomonadati</taxon>
        <taxon>Pseudomonadota</taxon>
        <taxon>Gammaproteobacteria</taxon>
        <taxon>Enterobacterales</taxon>
        <taxon>Pectobacteriaceae</taxon>
        <taxon>Affinibrenneria</taxon>
    </lineage>
</organism>
<dbReference type="InterPro" id="IPR010982">
    <property type="entry name" value="Lambda_DNA-bd_dom_sf"/>
</dbReference>
<protein>
    <submittedName>
        <fullName evidence="6">LacI family transcriptional regulator</fullName>
    </submittedName>
</protein>
<dbReference type="EMBL" id="VYKJ01000006">
    <property type="protein sequence ID" value="KAA8999384.1"/>
    <property type="molecule type" value="Genomic_DNA"/>
</dbReference>
<dbReference type="SUPFAM" id="SSF47413">
    <property type="entry name" value="lambda repressor-like DNA-binding domains"/>
    <property type="match status" value="1"/>
</dbReference>
<dbReference type="SUPFAM" id="SSF53822">
    <property type="entry name" value="Periplasmic binding protein-like I"/>
    <property type="match status" value="1"/>
</dbReference>
<dbReference type="SMART" id="SM00354">
    <property type="entry name" value="HTH_LACI"/>
    <property type="match status" value="1"/>
</dbReference>
<dbReference type="PROSITE" id="PS50932">
    <property type="entry name" value="HTH_LACI_2"/>
    <property type="match status" value="1"/>
</dbReference>
<dbReference type="Gene3D" id="3.40.50.2300">
    <property type="match status" value="2"/>
</dbReference>
<dbReference type="GO" id="GO:0003700">
    <property type="term" value="F:DNA-binding transcription factor activity"/>
    <property type="evidence" value="ECO:0007669"/>
    <property type="project" value="TreeGrafter"/>
</dbReference>
<proteinExistence type="predicted"/>
<keyword evidence="1" id="KW-0678">Repressor</keyword>
<dbReference type="GO" id="GO:0000976">
    <property type="term" value="F:transcription cis-regulatory region binding"/>
    <property type="evidence" value="ECO:0007669"/>
    <property type="project" value="TreeGrafter"/>
</dbReference>
<dbReference type="OrthoDB" id="9798934at2"/>